<dbReference type="EMBL" id="SJZI01000042">
    <property type="protein sequence ID" value="TCJ14208.1"/>
    <property type="molecule type" value="Genomic_DNA"/>
</dbReference>
<sequence>MRICFFIPFLLLLACSRPRPSLSPDAVAGTWLKKAEAADGQNLWCLYYYDTCALDDAWRFATDGSYTVIDTGLRCTVTPPGGNWQLLEGRLRLDGTDYTVLRCDRELWLEGRRLRNGFAQRHELRFRRP</sequence>
<accession>A0A4R1BB96</accession>
<keyword evidence="2" id="KW-1185">Reference proteome</keyword>
<dbReference type="AlphaFoldDB" id="A0A4R1BB96"/>
<evidence type="ECO:0000313" key="2">
    <source>
        <dbReference type="Proteomes" id="UP000295334"/>
    </source>
</evidence>
<dbReference type="RefSeq" id="WP_131449109.1">
    <property type="nucleotide sequence ID" value="NZ_SJZI01000042.1"/>
</dbReference>
<dbReference type="PROSITE" id="PS51257">
    <property type="entry name" value="PROKAR_LIPOPROTEIN"/>
    <property type="match status" value="1"/>
</dbReference>
<evidence type="ECO:0008006" key="3">
    <source>
        <dbReference type="Google" id="ProtNLM"/>
    </source>
</evidence>
<reference evidence="1 2" key="1">
    <citation type="submission" date="2019-03" db="EMBL/GenBank/DDBJ databases">
        <authorList>
            <person name="Kim M.K.M."/>
        </authorList>
    </citation>
    <scope>NUCLEOTIDE SEQUENCE [LARGE SCALE GENOMIC DNA]</scope>
    <source>
        <strain evidence="1 2">17J68-12</strain>
    </source>
</reference>
<comment type="caution">
    <text evidence="1">The sequence shown here is derived from an EMBL/GenBank/DDBJ whole genome shotgun (WGS) entry which is preliminary data.</text>
</comment>
<proteinExistence type="predicted"/>
<name>A0A4R1BB96_9BACT</name>
<dbReference type="Proteomes" id="UP000295334">
    <property type="component" value="Unassembled WGS sequence"/>
</dbReference>
<protein>
    <recommendedName>
        <fullName evidence="3">Lipocalin-like domain-containing protein</fullName>
    </recommendedName>
</protein>
<organism evidence="1 2">
    <name type="scientific">Flaviaesturariibacter flavus</name>
    <dbReference type="NCBI Taxonomy" id="2502780"/>
    <lineage>
        <taxon>Bacteria</taxon>
        <taxon>Pseudomonadati</taxon>
        <taxon>Bacteroidota</taxon>
        <taxon>Chitinophagia</taxon>
        <taxon>Chitinophagales</taxon>
        <taxon>Chitinophagaceae</taxon>
        <taxon>Flaviaestuariibacter</taxon>
    </lineage>
</organism>
<gene>
    <name evidence="1" type="ORF">EPD60_09380</name>
</gene>
<dbReference type="OrthoDB" id="882093at2"/>
<evidence type="ECO:0000313" key="1">
    <source>
        <dbReference type="EMBL" id="TCJ14208.1"/>
    </source>
</evidence>